<evidence type="ECO:0000256" key="1">
    <source>
        <dbReference type="SAM" id="MobiDB-lite"/>
    </source>
</evidence>
<feature type="compositionally biased region" description="Basic and acidic residues" evidence="1">
    <location>
        <begin position="105"/>
        <end position="114"/>
    </location>
</feature>
<name>A0A7W7HE31_9ACTN</name>
<evidence type="ECO:0000313" key="2">
    <source>
        <dbReference type="EMBL" id="GIE37264.1"/>
    </source>
</evidence>
<keyword evidence="5" id="KW-1185">Reference proteome</keyword>
<evidence type="ECO:0000313" key="5">
    <source>
        <dbReference type="Proteomes" id="UP000631312"/>
    </source>
</evidence>
<accession>A0A7W7HE31</accession>
<feature type="compositionally biased region" description="Low complexity" evidence="1">
    <location>
        <begin position="116"/>
        <end position="125"/>
    </location>
</feature>
<protein>
    <submittedName>
        <fullName evidence="3">Uncharacterized protein</fullName>
    </submittedName>
</protein>
<organism evidence="3 4">
    <name type="scientific">Actinoplanes lobatus</name>
    <dbReference type="NCBI Taxonomy" id="113568"/>
    <lineage>
        <taxon>Bacteria</taxon>
        <taxon>Bacillati</taxon>
        <taxon>Actinomycetota</taxon>
        <taxon>Actinomycetes</taxon>
        <taxon>Micromonosporales</taxon>
        <taxon>Micromonosporaceae</taxon>
        <taxon>Actinoplanes</taxon>
    </lineage>
</organism>
<feature type="compositionally biased region" description="Low complexity" evidence="1">
    <location>
        <begin position="80"/>
        <end position="94"/>
    </location>
</feature>
<feature type="region of interest" description="Disordered" evidence="1">
    <location>
        <begin position="1"/>
        <end position="21"/>
    </location>
</feature>
<reference evidence="2 5" key="2">
    <citation type="submission" date="2021-01" db="EMBL/GenBank/DDBJ databases">
        <title>Whole genome shotgun sequence of Actinoplanes lobatus NBRC 12513.</title>
        <authorList>
            <person name="Komaki H."/>
            <person name="Tamura T."/>
        </authorList>
    </citation>
    <scope>NUCLEOTIDE SEQUENCE [LARGE SCALE GENOMIC DNA]</scope>
    <source>
        <strain evidence="2 5">NBRC 12513</strain>
    </source>
</reference>
<dbReference type="AlphaFoldDB" id="A0A7W7HE31"/>
<evidence type="ECO:0000313" key="3">
    <source>
        <dbReference type="EMBL" id="MBB4748827.1"/>
    </source>
</evidence>
<evidence type="ECO:0000313" key="4">
    <source>
        <dbReference type="Proteomes" id="UP000590511"/>
    </source>
</evidence>
<reference evidence="3 4" key="1">
    <citation type="submission" date="2020-08" db="EMBL/GenBank/DDBJ databases">
        <title>Sequencing the genomes of 1000 actinobacteria strains.</title>
        <authorList>
            <person name="Klenk H.-P."/>
        </authorList>
    </citation>
    <scope>NUCLEOTIDE SEQUENCE [LARGE SCALE GENOMIC DNA]</scope>
    <source>
        <strain evidence="3 4">DSM 43150</strain>
    </source>
</reference>
<gene>
    <name evidence="2" type="ORF">Alo02nite_01620</name>
    <name evidence="3" type="ORF">BJ964_002988</name>
</gene>
<dbReference type="Proteomes" id="UP000590511">
    <property type="component" value="Unassembled WGS sequence"/>
</dbReference>
<feature type="region of interest" description="Disordered" evidence="1">
    <location>
        <begin position="71"/>
        <end position="125"/>
    </location>
</feature>
<dbReference type="EMBL" id="JACHNC010000001">
    <property type="protein sequence ID" value="MBB4748827.1"/>
    <property type="molecule type" value="Genomic_DNA"/>
</dbReference>
<dbReference type="EMBL" id="BOMP01000003">
    <property type="protein sequence ID" value="GIE37264.1"/>
    <property type="molecule type" value="Genomic_DNA"/>
</dbReference>
<dbReference type="Proteomes" id="UP000631312">
    <property type="component" value="Unassembled WGS sequence"/>
</dbReference>
<comment type="caution">
    <text evidence="3">The sequence shown here is derived from an EMBL/GenBank/DDBJ whole genome shotgun (WGS) entry which is preliminary data.</text>
</comment>
<dbReference type="RefSeq" id="WP_188121247.1">
    <property type="nucleotide sequence ID" value="NZ_BOMP01000003.1"/>
</dbReference>
<sequence length="261" mass="26969">MAERLHPDLGAALRREAERHTPDRAAMLTRIAQRRAEPVRGRWAFSLRPVAAAASVAATIVVGFTGIRLAGDEPDPDPGPAATASPAPSESGAAPPQPGRTPKGKPTETGRGPDRGTVPVPGTAPVVPVWKPADGFLSSSAVLDEHSAGTWAQGNVTLTTTEPVTELDVVIGVVRTEGVREAGKWTSIPAAMIAMAVTAEKDVLYYRFTLKPGAPLAPGSYVFAAQYTHAEGDRNPSGDNYGAVAAAGPKRATVTGAFPAA</sequence>
<proteinExistence type="predicted"/>